<evidence type="ECO:0000313" key="5">
    <source>
        <dbReference type="Proteomes" id="UP000324585"/>
    </source>
</evidence>
<feature type="chain" id="PRO_5023901323" evidence="3">
    <location>
        <begin position="39"/>
        <end position="391"/>
    </location>
</feature>
<protein>
    <submittedName>
        <fullName evidence="4">Uncharacterized protein</fullName>
    </submittedName>
</protein>
<keyword evidence="2" id="KW-0812">Transmembrane</keyword>
<evidence type="ECO:0000256" key="2">
    <source>
        <dbReference type="SAM" id="Phobius"/>
    </source>
</evidence>
<feature type="transmembrane region" description="Helical" evidence="2">
    <location>
        <begin position="319"/>
        <end position="341"/>
    </location>
</feature>
<feature type="transmembrane region" description="Helical" evidence="2">
    <location>
        <begin position="353"/>
        <end position="369"/>
    </location>
</feature>
<feature type="transmembrane region" description="Helical" evidence="2">
    <location>
        <begin position="288"/>
        <end position="307"/>
    </location>
</feature>
<proteinExistence type="predicted"/>
<keyword evidence="5" id="KW-1185">Reference proteome</keyword>
<feature type="signal peptide" evidence="3">
    <location>
        <begin position="1"/>
        <end position="38"/>
    </location>
</feature>
<accession>A0A5J4YQU4</accession>
<name>A0A5J4YQU4_PORPP</name>
<comment type="caution">
    <text evidence="4">The sequence shown here is derived from an EMBL/GenBank/DDBJ whole genome shotgun (WGS) entry which is preliminary data.</text>
</comment>
<keyword evidence="1" id="KW-0175">Coiled coil</keyword>
<keyword evidence="2" id="KW-0472">Membrane</keyword>
<feature type="transmembrane region" description="Helical" evidence="2">
    <location>
        <begin position="246"/>
        <end position="268"/>
    </location>
</feature>
<feature type="transmembrane region" description="Helical" evidence="2">
    <location>
        <begin position="210"/>
        <end position="234"/>
    </location>
</feature>
<feature type="coiled-coil region" evidence="1">
    <location>
        <begin position="57"/>
        <end position="152"/>
    </location>
</feature>
<evidence type="ECO:0000256" key="3">
    <source>
        <dbReference type="SAM" id="SignalP"/>
    </source>
</evidence>
<dbReference type="EMBL" id="VRMN01000006">
    <property type="protein sequence ID" value="KAA8493636.1"/>
    <property type="molecule type" value="Genomic_DNA"/>
</dbReference>
<dbReference type="AlphaFoldDB" id="A0A5J4YQU4"/>
<organism evidence="4 5">
    <name type="scientific">Porphyridium purpureum</name>
    <name type="common">Red alga</name>
    <name type="synonym">Porphyridium cruentum</name>
    <dbReference type="NCBI Taxonomy" id="35688"/>
    <lineage>
        <taxon>Eukaryota</taxon>
        <taxon>Rhodophyta</taxon>
        <taxon>Bangiophyceae</taxon>
        <taxon>Porphyridiales</taxon>
        <taxon>Porphyridiaceae</taxon>
        <taxon>Porphyridium</taxon>
    </lineage>
</organism>
<keyword evidence="3" id="KW-0732">Signal</keyword>
<reference evidence="5" key="1">
    <citation type="journal article" date="2019" name="Nat. Commun.">
        <title>Expansion of phycobilisome linker gene families in mesophilic red algae.</title>
        <authorList>
            <person name="Lee J."/>
            <person name="Kim D."/>
            <person name="Bhattacharya D."/>
            <person name="Yoon H.S."/>
        </authorList>
    </citation>
    <scope>NUCLEOTIDE SEQUENCE [LARGE SCALE GENOMIC DNA]</scope>
    <source>
        <strain evidence="5">CCMP 1328</strain>
    </source>
</reference>
<sequence length="391" mass="42974">MCEASVYRGEGRMRATAVICLLLGLSLACGSLVPRVSAKPVVAGAGGSQARHSRGSVEQLKRRKVELEAVLKEIDANNTQLEKQVKRAAQNLRRELSVLNLTEQSLDDHRMGQDEANVQRMQQTRTTLENNLSDAREELRQALREKDLLSMKMSRLSLQDVLSSKSENWSPLSREMYKHAQALVPSARQSVQGARAYARELSQKSAASSVLVPLSLFAVLLVLAAGCIYLLCALRRTSRSFTVESTILVVDIAAAAYWVCNACLYVALGGNDALCLISLHHPEAFFGLQVIILILGAAYLGMRIVLVSITLHLNDTLELMLVLSASVHYFLNGWSSVLLQNSETSSSSSSSNVLHYVLYAGLFSVAALLRSMRVREYTLPIFADVMDGKFK</sequence>
<evidence type="ECO:0000313" key="4">
    <source>
        <dbReference type="EMBL" id="KAA8493636.1"/>
    </source>
</evidence>
<gene>
    <name evidence="4" type="ORF">FVE85_4773</name>
</gene>
<dbReference type="OMA" id="ARDWELK"/>
<keyword evidence="2" id="KW-1133">Transmembrane helix</keyword>
<evidence type="ECO:0000256" key="1">
    <source>
        <dbReference type="SAM" id="Coils"/>
    </source>
</evidence>
<dbReference type="Proteomes" id="UP000324585">
    <property type="component" value="Unassembled WGS sequence"/>
</dbReference>